<feature type="coiled-coil region" evidence="7">
    <location>
        <begin position="354"/>
        <end position="384"/>
    </location>
</feature>
<evidence type="ECO:0000256" key="8">
    <source>
        <dbReference type="SAM" id="MobiDB-lite"/>
    </source>
</evidence>
<feature type="region of interest" description="Disordered" evidence="8">
    <location>
        <begin position="458"/>
        <end position="483"/>
    </location>
</feature>
<dbReference type="InterPro" id="IPR019544">
    <property type="entry name" value="Tetratricopeptide_SHNi-TPR_dom"/>
</dbReference>
<evidence type="ECO:0000256" key="3">
    <source>
        <dbReference type="ARBA" id="ARBA00022737"/>
    </source>
</evidence>
<dbReference type="Gene3D" id="1.25.40.10">
    <property type="entry name" value="Tetratricopeptide repeat domain"/>
    <property type="match status" value="1"/>
</dbReference>
<dbReference type="PANTHER" id="PTHR15081:SF1">
    <property type="entry name" value="NUCLEAR AUTOANTIGENIC SPERM PROTEIN"/>
    <property type="match status" value="1"/>
</dbReference>
<evidence type="ECO:0000313" key="10">
    <source>
        <dbReference type="EMBL" id="KAJ8431567.1"/>
    </source>
</evidence>
<dbReference type="Proteomes" id="UP001153076">
    <property type="component" value="Unassembled WGS sequence"/>
</dbReference>
<evidence type="ECO:0000313" key="11">
    <source>
        <dbReference type="Proteomes" id="UP001153076"/>
    </source>
</evidence>
<keyword evidence="4 6" id="KW-0802">TPR repeat</keyword>
<reference evidence="10" key="1">
    <citation type="submission" date="2022-04" db="EMBL/GenBank/DDBJ databases">
        <title>Carnegiea gigantea Genome sequencing and assembly v2.</title>
        <authorList>
            <person name="Copetti D."/>
            <person name="Sanderson M.J."/>
            <person name="Burquez A."/>
            <person name="Wojciechowski M.F."/>
        </authorList>
    </citation>
    <scope>NUCLEOTIDE SEQUENCE</scope>
    <source>
        <strain evidence="10">SGP5-SGP5p</strain>
        <tissue evidence="10">Aerial part</tissue>
    </source>
</reference>
<feature type="coiled-coil region" evidence="7">
    <location>
        <begin position="234"/>
        <end position="261"/>
    </location>
</feature>
<comment type="caution">
    <text evidence="10">The sequence shown here is derived from an EMBL/GenBank/DDBJ whole genome shotgun (WGS) entry which is preliminary data.</text>
</comment>
<keyword evidence="11" id="KW-1185">Reference proteome</keyword>
<evidence type="ECO:0000256" key="6">
    <source>
        <dbReference type="PROSITE-ProRule" id="PRU00339"/>
    </source>
</evidence>
<feature type="repeat" description="TPR" evidence="6">
    <location>
        <begin position="59"/>
        <end position="92"/>
    </location>
</feature>
<dbReference type="Pfam" id="PF10516">
    <property type="entry name" value="SHNi-TPR"/>
    <property type="match status" value="1"/>
</dbReference>
<comment type="subcellular location">
    <subcellularLocation>
        <location evidence="1">Nucleus</location>
    </subcellularLocation>
</comment>
<sequence>MAEDAAIPNNAEHSQRTNEAAIVSNLPECSDSSIKNPDTSGISSAAAGDNDNEKSLEFANELMEKGSVALKEGDYGEAAELFSRALEIRVTHYGELASECINSYYKYGLALLYKAQEEADPLGAMPKKNAVSQQGSLKVEAEKNNVEAESSIASVSSKSNTEQCASSNQQQRADDVADKDEEDKDEESDMEELGDAEEDESDLDLAWKMLDLARVISEKHSSETMDMVDVLSALAEVSLEREEIETALSDYQKALSILERLVEPDSRHIAELYPSRISECFKANFRICLTLEIGSKACEAIPYCRRAISVCKSRMQRLMDELKSASESTLTLAASEVHQGVNNGSSASQLEKPVSGKQAEIETLNSLCSDLEKKLEDLQQLESNPTSILSDILGLAAAKARVNEQAASSAAASSSRIGAANNGDFDSPTVSTAHTNGTGGVTHLGVVGRGVKRVIMNSGNVESSAAKKPALDPKPDTGDSGAS</sequence>
<evidence type="ECO:0000256" key="1">
    <source>
        <dbReference type="ARBA" id="ARBA00004123"/>
    </source>
</evidence>
<dbReference type="InterPro" id="IPR019734">
    <property type="entry name" value="TPR_rpt"/>
</dbReference>
<evidence type="ECO:0000256" key="7">
    <source>
        <dbReference type="SAM" id="Coils"/>
    </source>
</evidence>
<dbReference type="GO" id="GO:0006335">
    <property type="term" value="P:DNA replication-dependent chromatin assembly"/>
    <property type="evidence" value="ECO:0007669"/>
    <property type="project" value="TreeGrafter"/>
</dbReference>
<dbReference type="GO" id="GO:0042393">
    <property type="term" value="F:histone binding"/>
    <property type="evidence" value="ECO:0007669"/>
    <property type="project" value="TreeGrafter"/>
</dbReference>
<feature type="compositionally biased region" description="Acidic residues" evidence="8">
    <location>
        <begin position="177"/>
        <end position="200"/>
    </location>
</feature>
<dbReference type="PROSITE" id="PS50005">
    <property type="entry name" value="TPR"/>
    <property type="match status" value="1"/>
</dbReference>
<dbReference type="SUPFAM" id="SSF48452">
    <property type="entry name" value="TPR-like"/>
    <property type="match status" value="1"/>
</dbReference>
<evidence type="ECO:0000256" key="2">
    <source>
        <dbReference type="ARBA" id="ARBA00008402"/>
    </source>
</evidence>
<gene>
    <name evidence="10" type="ORF">Cgig2_025609</name>
</gene>
<organism evidence="10 11">
    <name type="scientific">Carnegiea gigantea</name>
    <dbReference type="NCBI Taxonomy" id="171969"/>
    <lineage>
        <taxon>Eukaryota</taxon>
        <taxon>Viridiplantae</taxon>
        <taxon>Streptophyta</taxon>
        <taxon>Embryophyta</taxon>
        <taxon>Tracheophyta</taxon>
        <taxon>Spermatophyta</taxon>
        <taxon>Magnoliopsida</taxon>
        <taxon>eudicotyledons</taxon>
        <taxon>Gunneridae</taxon>
        <taxon>Pentapetalae</taxon>
        <taxon>Caryophyllales</taxon>
        <taxon>Cactineae</taxon>
        <taxon>Cactaceae</taxon>
        <taxon>Cactoideae</taxon>
        <taxon>Echinocereeae</taxon>
        <taxon>Carnegiea</taxon>
    </lineage>
</organism>
<dbReference type="PANTHER" id="PTHR15081">
    <property type="entry name" value="NUCLEAR AUTOANTIGENIC SPERM PROTEIN NASP -RELATED"/>
    <property type="match status" value="1"/>
</dbReference>
<dbReference type="EMBL" id="JAKOGI010000680">
    <property type="protein sequence ID" value="KAJ8431567.1"/>
    <property type="molecule type" value="Genomic_DNA"/>
</dbReference>
<dbReference type="GO" id="GO:0034080">
    <property type="term" value="P:CENP-A containing chromatin assembly"/>
    <property type="evidence" value="ECO:0007669"/>
    <property type="project" value="TreeGrafter"/>
</dbReference>
<feature type="region of interest" description="Disordered" evidence="8">
    <location>
        <begin position="1"/>
        <end position="53"/>
    </location>
</feature>
<comment type="similarity">
    <text evidence="2">Belongs to the NASP family.</text>
</comment>
<feature type="compositionally biased region" description="Polar residues" evidence="8">
    <location>
        <begin position="160"/>
        <end position="171"/>
    </location>
</feature>
<dbReference type="SMART" id="SM00028">
    <property type="entry name" value="TPR"/>
    <property type="match status" value="2"/>
</dbReference>
<name>A0A9Q1JVF0_9CARY</name>
<accession>A0A9Q1JVF0</accession>
<dbReference type="AlphaFoldDB" id="A0A9Q1JVF0"/>
<feature type="region of interest" description="Disordered" evidence="8">
    <location>
        <begin position="150"/>
        <end position="200"/>
    </location>
</feature>
<dbReference type="OrthoDB" id="5587616at2759"/>
<evidence type="ECO:0000256" key="5">
    <source>
        <dbReference type="ARBA" id="ARBA00023242"/>
    </source>
</evidence>
<proteinExistence type="inferred from homology"/>
<evidence type="ECO:0000256" key="4">
    <source>
        <dbReference type="ARBA" id="ARBA00022803"/>
    </source>
</evidence>
<dbReference type="GO" id="GO:0005654">
    <property type="term" value="C:nucleoplasm"/>
    <property type="evidence" value="ECO:0007669"/>
    <property type="project" value="TreeGrafter"/>
</dbReference>
<dbReference type="InterPro" id="IPR011990">
    <property type="entry name" value="TPR-like_helical_dom_sf"/>
</dbReference>
<dbReference type="InterPro" id="IPR051730">
    <property type="entry name" value="NASP-like"/>
</dbReference>
<feature type="compositionally biased region" description="Polar residues" evidence="8">
    <location>
        <begin position="30"/>
        <end position="43"/>
    </location>
</feature>
<protein>
    <recommendedName>
        <fullName evidence="9">Tetratricopeptide SHNi-TPR domain-containing protein</fullName>
    </recommendedName>
</protein>
<keyword evidence="7" id="KW-0175">Coiled coil</keyword>
<keyword evidence="5" id="KW-0539">Nucleus</keyword>
<feature type="domain" description="Tetratricopeptide SHNi-TPR" evidence="9">
    <location>
        <begin position="229"/>
        <end position="265"/>
    </location>
</feature>
<keyword evidence="3" id="KW-0677">Repeat</keyword>
<evidence type="ECO:0000259" key="9">
    <source>
        <dbReference type="Pfam" id="PF10516"/>
    </source>
</evidence>
<feature type="compositionally biased region" description="Low complexity" evidence="8">
    <location>
        <begin position="150"/>
        <end position="159"/>
    </location>
</feature>